<protein>
    <submittedName>
        <fullName evidence="2">Uncharacterized protein</fullName>
    </submittedName>
</protein>
<feature type="non-terminal residue" evidence="2">
    <location>
        <position position="1"/>
    </location>
</feature>
<dbReference type="Proteomes" id="UP000054097">
    <property type="component" value="Unassembled WGS sequence"/>
</dbReference>
<proteinExistence type="predicted"/>
<dbReference type="STRING" id="933852.A0A0C3ASX3"/>
<dbReference type="EMBL" id="KN824357">
    <property type="protein sequence ID" value="KIM22391.1"/>
    <property type="molecule type" value="Genomic_DNA"/>
</dbReference>
<keyword evidence="1" id="KW-0812">Transmembrane</keyword>
<evidence type="ECO:0000256" key="1">
    <source>
        <dbReference type="SAM" id="Phobius"/>
    </source>
</evidence>
<reference evidence="3" key="2">
    <citation type="submission" date="2015-01" db="EMBL/GenBank/DDBJ databases">
        <title>Evolutionary Origins and Diversification of the Mycorrhizal Mutualists.</title>
        <authorList>
            <consortium name="DOE Joint Genome Institute"/>
            <consortium name="Mycorrhizal Genomics Consortium"/>
            <person name="Kohler A."/>
            <person name="Kuo A."/>
            <person name="Nagy L.G."/>
            <person name="Floudas D."/>
            <person name="Copeland A."/>
            <person name="Barry K.W."/>
            <person name="Cichocki N."/>
            <person name="Veneault-Fourrey C."/>
            <person name="LaButti K."/>
            <person name="Lindquist E.A."/>
            <person name="Lipzen A."/>
            <person name="Lundell T."/>
            <person name="Morin E."/>
            <person name="Murat C."/>
            <person name="Riley R."/>
            <person name="Ohm R."/>
            <person name="Sun H."/>
            <person name="Tunlid A."/>
            <person name="Henrissat B."/>
            <person name="Grigoriev I.V."/>
            <person name="Hibbett D.S."/>
            <person name="Martin F."/>
        </authorList>
    </citation>
    <scope>NUCLEOTIDE SEQUENCE [LARGE SCALE GENOMIC DNA]</scope>
    <source>
        <strain evidence="3">MAFF 305830</strain>
    </source>
</reference>
<name>A0A0C3ASX3_SERVB</name>
<feature type="transmembrane region" description="Helical" evidence="1">
    <location>
        <begin position="135"/>
        <end position="155"/>
    </location>
</feature>
<feature type="transmembrane region" description="Helical" evidence="1">
    <location>
        <begin position="12"/>
        <end position="34"/>
    </location>
</feature>
<dbReference type="OrthoDB" id="440755at2759"/>
<evidence type="ECO:0000313" key="3">
    <source>
        <dbReference type="Proteomes" id="UP000054097"/>
    </source>
</evidence>
<feature type="transmembrane region" description="Helical" evidence="1">
    <location>
        <begin position="46"/>
        <end position="64"/>
    </location>
</feature>
<sequence>FTSRWYEAFGRTAIGVDICLLPVGVGGFIISQTTGRLPPYFTHKHILMFGSIITTIVTGFLPFGDAPNTYWPFAFQAFCIGTPGMVIVYSNSPITVFSYTSSSVAGIAAAVLNSFTRWKSSQRTCGRPRSNGRAAGFWFVLMVFGVLVVCAIVLFKMDTSKKRGRAGGKEKSGHWGVSGLGTSGDCSGM</sequence>
<accession>A0A0C3ASX3</accession>
<dbReference type="InterPro" id="IPR036259">
    <property type="entry name" value="MFS_trans_sf"/>
</dbReference>
<dbReference type="AlphaFoldDB" id="A0A0C3ASX3"/>
<gene>
    <name evidence="2" type="ORF">M408DRAFT_79117</name>
</gene>
<feature type="transmembrane region" description="Helical" evidence="1">
    <location>
        <begin position="96"/>
        <end position="115"/>
    </location>
</feature>
<feature type="transmembrane region" description="Helical" evidence="1">
    <location>
        <begin position="70"/>
        <end position="89"/>
    </location>
</feature>
<keyword evidence="1" id="KW-1133">Transmembrane helix</keyword>
<evidence type="ECO:0000313" key="2">
    <source>
        <dbReference type="EMBL" id="KIM22391.1"/>
    </source>
</evidence>
<dbReference type="HOGENOM" id="CLU_104761_0_0_1"/>
<reference evidence="2 3" key="1">
    <citation type="submission" date="2014-04" db="EMBL/GenBank/DDBJ databases">
        <authorList>
            <consortium name="DOE Joint Genome Institute"/>
            <person name="Kuo A."/>
            <person name="Zuccaro A."/>
            <person name="Kohler A."/>
            <person name="Nagy L.G."/>
            <person name="Floudas D."/>
            <person name="Copeland A."/>
            <person name="Barry K.W."/>
            <person name="Cichocki N."/>
            <person name="Veneault-Fourrey C."/>
            <person name="LaButti K."/>
            <person name="Lindquist E.A."/>
            <person name="Lipzen A."/>
            <person name="Lundell T."/>
            <person name="Morin E."/>
            <person name="Murat C."/>
            <person name="Sun H."/>
            <person name="Tunlid A."/>
            <person name="Henrissat B."/>
            <person name="Grigoriev I.V."/>
            <person name="Hibbett D.S."/>
            <person name="Martin F."/>
            <person name="Nordberg H.P."/>
            <person name="Cantor M.N."/>
            <person name="Hua S.X."/>
        </authorList>
    </citation>
    <scope>NUCLEOTIDE SEQUENCE [LARGE SCALE GENOMIC DNA]</scope>
    <source>
        <strain evidence="2 3">MAFF 305830</strain>
    </source>
</reference>
<dbReference type="SUPFAM" id="SSF103473">
    <property type="entry name" value="MFS general substrate transporter"/>
    <property type="match status" value="1"/>
</dbReference>
<organism evidence="2 3">
    <name type="scientific">Serendipita vermifera MAFF 305830</name>
    <dbReference type="NCBI Taxonomy" id="933852"/>
    <lineage>
        <taxon>Eukaryota</taxon>
        <taxon>Fungi</taxon>
        <taxon>Dikarya</taxon>
        <taxon>Basidiomycota</taxon>
        <taxon>Agaricomycotina</taxon>
        <taxon>Agaricomycetes</taxon>
        <taxon>Sebacinales</taxon>
        <taxon>Serendipitaceae</taxon>
        <taxon>Serendipita</taxon>
    </lineage>
</organism>
<keyword evidence="1" id="KW-0472">Membrane</keyword>
<keyword evidence="3" id="KW-1185">Reference proteome</keyword>